<dbReference type="OrthoDB" id="9785431at2"/>
<dbReference type="RefSeq" id="WP_126413394.1">
    <property type="nucleotide sequence ID" value="NZ_JASPER010000011.1"/>
</dbReference>
<dbReference type="Pfam" id="PF13367">
    <property type="entry name" value="PrsW-protease"/>
    <property type="match status" value="1"/>
</dbReference>
<proteinExistence type="predicted"/>
<evidence type="ECO:0000256" key="1">
    <source>
        <dbReference type="SAM" id="MobiDB-lite"/>
    </source>
</evidence>
<keyword evidence="2" id="KW-0812">Transmembrane</keyword>
<evidence type="ECO:0000256" key="2">
    <source>
        <dbReference type="SAM" id="Phobius"/>
    </source>
</evidence>
<protein>
    <recommendedName>
        <fullName evidence="5">Protease prsW</fullName>
    </recommendedName>
</protein>
<dbReference type="GO" id="GO:0008233">
    <property type="term" value="F:peptidase activity"/>
    <property type="evidence" value="ECO:0007669"/>
    <property type="project" value="InterPro"/>
</dbReference>
<dbReference type="Proteomes" id="UP000268658">
    <property type="component" value="Chromosome"/>
</dbReference>
<keyword evidence="2" id="KW-1133">Transmembrane helix</keyword>
<dbReference type="KEGG" id="avc:NCTC10951_00669"/>
<feature type="transmembrane region" description="Helical" evidence="2">
    <location>
        <begin position="75"/>
        <end position="96"/>
    </location>
</feature>
<feature type="transmembrane region" description="Helical" evidence="2">
    <location>
        <begin position="213"/>
        <end position="233"/>
    </location>
</feature>
<keyword evidence="2" id="KW-0472">Membrane</keyword>
<dbReference type="InterPro" id="IPR026898">
    <property type="entry name" value="PrsW"/>
</dbReference>
<dbReference type="PANTHER" id="PTHR36844:SF1">
    <property type="entry name" value="PROTEASE PRSW"/>
    <property type="match status" value="1"/>
</dbReference>
<feature type="transmembrane region" description="Helical" evidence="2">
    <location>
        <begin position="277"/>
        <end position="295"/>
    </location>
</feature>
<evidence type="ECO:0000313" key="4">
    <source>
        <dbReference type="Proteomes" id="UP000268658"/>
    </source>
</evidence>
<evidence type="ECO:0008006" key="5">
    <source>
        <dbReference type="Google" id="ProtNLM"/>
    </source>
</evidence>
<dbReference type="AlphaFoldDB" id="A0A3S4VII0"/>
<accession>A0A3S4VII0</accession>
<feature type="transmembrane region" description="Helical" evidence="2">
    <location>
        <begin position="108"/>
        <end position="127"/>
    </location>
</feature>
<feature type="region of interest" description="Disordered" evidence="1">
    <location>
        <begin position="1"/>
        <end position="67"/>
    </location>
</feature>
<feature type="transmembrane region" description="Helical" evidence="2">
    <location>
        <begin position="239"/>
        <end position="265"/>
    </location>
</feature>
<gene>
    <name evidence="3" type="ORF">NCTC10951_00669</name>
</gene>
<dbReference type="PANTHER" id="PTHR36844">
    <property type="entry name" value="PROTEASE PRSW"/>
    <property type="match status" value="1"/>
</dbReference>
<reference evidence="3 4" key="1">
    <citation type="submission" date="2018-12" db="EMBL/GenBank/DDBJ databases">
        <authorList>
            <consortium name="Pathogen Informatics"/>
        </authorList>
    </citation>
    <scope>NUCLEOTIDE SEQUENCE [LARGE SCALE GENOMIC DNA]</scope>
    <source>
        <strain evidence="3 4">NCTC10951</strain>
    </source>
</reference>
<dbReference type="EMBL" id="LR134477">
    <property type="protein sequence ID" value="VEI14793.1"/>
    <property type="molecule type" value="Genomic_DNA"/>
</dbReference>
<sequence>MSTTPSPWAPRPGYRRSSGLPQTSAGPSPLPGTGQRYQVHRESAPFAPAGQTGQQQAAPAWTRPGPHSARRTGELVARLVLASIGALLMIIVIWIASRSASDSSVLSAAILLAMIPLGLVLVVVYWIDRWEPEPLPTLIVAFLWGAGVATAISMLVNTTVLYAAAESTLSLEGAFQISAVVSAPLIEETTKGLGVLIIFLIWRRTFNGAIDGLVYASVVAAGFAFAENIGYFINYWDSITTIFIVRGVFSPFAHVTFTACTGLAIGMSSRRRSRAAWVWMTPIGLVCAIILHAIWNGVIASAGSPLVMFILVDLPVFAVCMGIVAWLRWAERMTMRNRLDDYARAGWFAPAEVQMLTTGGGRRAGKRWAATRGPQAVYAMNVFQKGAAELAQLRQQAVDGHAQADFSTKETELLDRITSARRTFIGAA</sequence>
<evidence type="ECO:0000313" key="3">
    <source>
        <dbReference type="EMBL" id="VEI14793.1"/>
    </source>
</evidence>
<name>A0A3S4VII0_ACTVI</name>
<feature type="compositionally biased region" description="Low complexity" evidence="1">
    <location>
        <begin position="44"/>
        <end position="60"/>
    </location>
</feature>
<organism evidence="3 4">
    <name type="scientific">Actinomyces viscosus</name>
    <dbReference type="NCBI Taxonomy" id="1656"/>
    <lineage>
        <taxon>Bacteria</taxon>
        <taxon>Bacillati</taxon>
        <taxon>Actinomycetota</taxon>
        <taxon>Actinomycetes</taxon>
        <taxon>Actinomycetales</taxon>
        <taxon>Actinomycetaceae</taxon>
        <taxon>Actinomyces</taxon>
    </lineage>
</organism>
<feature type="transmembrane region" description="Helical" evidence="2">
    <location>
        <begin position="177"/>
        <end position="201"/>
    </location>
</feature>
<feature type="transmembrane region" description="Helical" evidence="2">
    <location>
        <begin position="139"/>
        <end position="165"/>
    </location>
</feature>
<feature type="transmembrane region" description="Helical" evidence="2">
    <location>
        <begin position="307"/>
        <end position="329"/>
    </location>
</feature>